<dbReference type="SUPFAM" id="SSF55781">
    <property type="entry name" value="GAF domain-like"/>
    <property type="match status" value="1"/>
</dbReference>
<dbReference type="AlphaFoldDB" id="Q9S1X5"/>
<organism evidence="2 4">
    <name type="scientific">Streptomyces coelicolor (strain ATCC BAA-471 / A3(2) / M145)</name>
    <dbReference type="NCBI Taxonomy" id="100226"/>
    <lineage>
        <taxon>Bacteria</taxon>
        <taxon>Bacillati</taxon>
        <taxon>Actinomycetota</taxon>
        <taxon>Actinomycetes</taxon>
        <taxon>Kitasatosporales</taxon>
        <taxon>Streptomycetaceae</taxon>
        <taxon>Streptomyces</taxon>
        <taxon>Streptomyces albidoflavus group</taxon>
    </lineage>
</organism>
<proteinExistence type="predicted"/>
<dbReference type="KEGG" id="sco:SCO7829"/>
<dbReference type="PaxDb" id="100226-SCO0018"/>
<keyword evidence="4" id="KW-1185">Reference proteome</keyword>
<dbReference type="EMBL" id="AL939104">
    <property type="protein sequence ID" value="CAB53309.1"/>
    <property type="molecule type" value="Genomic_DNA"/>
</dbReference>
<dbReference type="RefSeq" id="WP_011026781.1">
    <property type="nucleotide sequence ID" value="NZ_CP042324.1"/>
</dbReference>
<dbReference type="STRING" id="100226.gene:17757613"/>
<accession>Q9S1X5</accession>
<evidence type="ECO:0000313" key="4">
    <source>
        <dbReference type="Proteomes" id="UP000001973"/>
    </source>
</evidence>
<dbReference type="EMBL" id="AL939132">
    <property type="protein sequence ID" value="CAC03647.1"/>
    <property type="molecule type" value="Genomic_DNA"/>
</dbReference>
<dbReference type="PIR" id="T37081">
    <property type="entry name" value="T37081"/>
</dbReference>
<protein>
    <recommendedName>
        <fullName evidence="1">ANTAR domain-containing protein</fullName>
    </recommendedName>
</protein>
<gene>
    <name evidence="2" type="ordered locus">SCO0018</name>
    <name evidence="3" type="ordered locus">SCO7829</name>
    <name evidence="3" type="ORF">SC8E7.26</name>
    <name evidence="2" type="ORF">SCJ30.14c</name>
</gene>
<dbReference type="HOGENOM" id="CLU_966155_0_0_11"/>
<dbReference type="eggNOG" id="COG2203">
    <property type="taxonomic scope" value="Bacteria"/>
</dbReference>
<dbReference type="OrthoDB" id="4694899at2"/>
<dbReference type="InterPro" id="IPR005561">
    <property type="entry name" value="ANTAR"/>
</dbReference>
<dbReference type="Gene3D" id="3.30.450.40">
    <property type="match status" value="1"/>
</dbReference>
<evidence type="ECO:0000313" key="3">
    <source>
        <dbReference type="EMBL" id="CAC03647.1"/>
    </source>
</evidence>
<dbReference type="Proteomes" id="UP000001973">
    <property type="component" value="Chromosome"/>
</dbReference>
<evidence type="ECO:0000313" key="2">
    <source>
        <dbReference type="EMBL" id="CAB53309.1"/>
    </source>
</evidence>
<dbReference type="InterPro" id="IPR029016">
    <property type="entry name" value="GAF-like_dom_sf"/>
</dbReference>
<dbReference type="SMART" id="SM01012">
    <property type="entry name" value="ANTAR"/>
    <property type="match status" value="1"/>
</dbReference>
<dbReference type="GO" id="GO:0003723">
    <property type="term" value="F:RNA binding"/>
    <property type="evidence" value="ECO:0007669"/>
    <property type="project" value="InterPro"/>
</dbReference>
<dbReference type="KEGG" id="sco:SCO0018"/>
<sequence length="288" mass="31580">MGQSSCRPKEVTAQVTSQAPWPGTGGVYWSREELEARNRRLAHQGVAAAEDVLVKRYGLGVVGEGFELLRAVSQQFNVKLHTLADAVVRVPAPDAEVRVWFPGRRRYSPPRLPALALEPGSRGSQGAVLKAVLHRVLSITQTPMGNVQLKDGHRLHLTRHTGLNTYFTEFFAFVDNDTTSCAQAAAQHRQVTVRDVAGADVFDEASRYAILQSGSRAAHSVPLTSSRGAVMGMVSSHHERPLTAFSTAQLAALQQTGTDAGRWLSWHWNTVVLDALERLHTTAIRRLH</sequence>
<evidence type="ECO:0000259" key="1">
    <source>
        <dbReference type="SMART" id="SM01012"/>
    </source>
</evidence>
<reference evidence="2 4" key="1">
    <citation type="journal article" date="2002" name="Nature">
        <title>Complete genome sequence of the model actinomycete Streptomyces coelicolor A3(2).</title>
        <authorList>
            <person name="Bentley S.D."/>
            <person name="Chater K.F."/>
            <person name="Cerdeno-Tarraga A.M."/>
            <person name="Challis G.L."/>
            <person name="Thomson N.R."/>
            <person name="James K.D."/>
            <person name="Harris D.E."/>
            <person name="Quail M.A."/>
            <person name="Kieser H."/>
            <person name="Harper D."/>
            <person name="Bateman A."/>
            <person name="Brown S."/>
            <person name="Chandra G."/>
            <person name="Chen C.W."/>
            <person name="Collins M."/>
            <person name="Cronin A."/>
            <person name="Fraser A."/>
            <person name="Goble A."/>
            <person name="Hidalgo J."/>
            <person name="Hornsby T."/>
            <person name="Howarth S."/>
            <person name="Huang C.H."/>
            <person name="Kieser T."/>
            <person name="Larke L."/>
            <person name="Murphy L."/>
            <person name="Oliver K."/>
            <person name="O'Neil S."/>
            <person name="Rabbinowitsch E."/>
            <person name="Rajandream M.A."/>
            <person name="Rutherford K."/>
            <person name="Rutter S."/>
            <person name="Seeger K."/>
            <person name="Saunders D."/>
            <person name="Sharp S."/>
            <person name="Squares R."/>
            <person name="Squares S."/>
            <person name="Taylor K."/>
            <person name="Warren T."/>
            <person name="Wietzorrek A."/>
            <person name="Woodward J."/>
            <person name="Barrell B.G."/>
            <person name="Parkhill J."/>
            <person name="Hopwood D.A."/>
        </authorList>
    </citation>
    <scope>NUCLEOTIDE SEQUENCE [LARGE SCALE GENOMIC DNA]</scope>
    <source>
        <strain evidence="2">A3</strain>
        <strain evidence="4">ATCC BAA-471 / A3(2) / M145</strain>
    </source>
</reference>
<dbReference type="PATRIC" id="fig|100226.15.peg.17"/>
<feature type="domain" description="ANTAR" evidence="1">
    <location>
        <begin position="32"/>
        <end position="88"/>
    </location>
</feature>
<name>Q9S1X5_STRCO</name>